<protein>
    <submittedName>
        <fullName evidence="2">Phage portal protein</fullName>
    </submittedName>
</protein>
<feature type="compositionally biased region" description="Acidic residues" evidence="1">
    <location>
        <begin position="515"/>
        <end position="524"/>
    </location>
</feature>
<evidence type="ECO:0000256" key="1">
    <source>
        <dbReference type="SAM" id="MobiDB-lite"/>
    </source>
</evidence>
<reference evidence="2 3" key="1">
    <citation type="submission" date="2022-11" db="EMBL/GenBank/DDBJ databases">
        <title>Spartinivicinus poritis sp. nov., isolated from scleractinian coral Porites lutea.</title>
        <authorList>
            <person name="Zhang G."/>
            <person name="Cai L."/>
            <person name="Wei Q."/>
        </authorList>
    </citation>
    <scope>NUCLEOTIDE SEQUENCE [LARGE SCALE GENOMIC DNA]</scope>
    <source>
        <strain evidence="2 3">A2-2</strain>
    </source>
</reference>
<name>A0ABT5UEJ7_9GAMM</name>
<dbReference type="RefSeq" id="WP_274691106.1">
    <property type="nucleotide sequence ID" value="NZ_JAPMOU010000043.1"/>
</dbReference>
<dbReference type="InterPro" id="IPR006429">
    <property type="entry name" value="Phage_lambda_portal"/>
</dbReference>
<gene>
    <name evidence="2" type="ORF">ORQ98_22815</name>
</gene>
<feature type="region of interest" description="Disordered" evidence="1">
    <location>
        <begin position="495"/>
        <end position="524"/>
    </location>
</feature>
<accession>A0ABT5UEJ7</accession>
<evidence type="ECO:0000313" key="3">
    <source>
        <dbReference type="Proteomes" id="UP001528823"/>
    </source>
</evidence>
<evidence type="ECO:0000313" key="2">
    <source>
        <dbReference type="EMBL" id="MDE1464797.1"/>
    </source>
</evidence>
<dbReference type="Pfam" id="PF05136">
    <property type="entry name" value="Phage_portal_2"/>
    <property type="match status" value="1"/>
</dbReference>
<dbReference type="EMBL" id="JAPMOU010000043">
    <property type="protein sequence ID" value="MDE1464797.1"/>
    <property type="molecule type" value="Genomic_DNA"/>
</dbReference>
<sequence>MRMNLLDKVIHYINPVKGQERFQARVSVAAASSFTGASRSKGALKGWFTSRKPADEDINPELDELRARSRDLERNNALAHGAINTKAVYVVGTGLRPEPNIDYEFLGLTSEEAETLQGQIAREFNLVAESREADIARRKTFYQKQFELYHSSKVNGDAFLLLPYLNRADFPYQTKFQSIESDRVSNPNLQRDDEKYSAGFQLDRYGAIKGIHIKTKIGNKPTWRYVPLFASNGRPNVLIASNKNTRASQTRGIPDLSPVIEVIKQCGRYVDAELMAAVISSKFTVFVKSSSPEAADAFAPNAGGASHFDDEAEEKISEERPEYRLGDGLVVQLDEDESIETANPGRPNAVFDPFVTVLWKHMGAALGIPFEILVKHFSASYSASKAALLQFAHFIAVDRANLVVDICQPYYETIIAEAVANGRLHMPGFLNDLLIRKAYTRALWHGPVLGDIDEVKAANAAEKRLNIGISTHEVETRRLLGHDWDQINQRRIIEERKKYKPTTTESPATEPGFLMDEDEAQDDE</sequence>
<proteinExistence type="predicted"/>
<comment type="caution">
    <text evidence="2">The sequence shown here is derived from an EMBL/GenBank/DDBJ whole genome shotgun (WGS) entry which is preliminary data.</text>
</comment>
<keyword evidence="3" id="KW-1185">Reference proteome</keyword>
<organism evidence="2 3">
    <name type="scientific">Spartinivicinus poritis</name>
    <dbReference type="NCBI Taxonomy" id="2994640"/>
    <lineage>
        <taxon>Bacteria</taxon>
        <taxon>Pseudomonadati</taxon>
        <taxon>Pseudomonadota</taxon>
        <taxon>Gammaproteobacteria</taxon>
        <taxon>Oceanospirillales</taxon>
        <taxon>Zooshikellaceae</taxon>
        <taxon>Spartinivicinus</taxon>
    </lineage>
</organism>
<dbReference type="Proteomes" id="UP001528823">
    <property type="component" value="Unassembled WGS sequence"/>
</dbReference>